<organism evidence="2 3">
    <name type="scientific">Phormidium tenue NIES-30</name>
    <dbReference type="NCBI Taxonomy" id="549789"/>
    <lineage>
        <taxon>Bacteria</taxon>
        <taxon>Bacillati</taxon>
        <taxon>Cyanobacteriota</taxon>
        <taxon>Cyanophyceae</taxon>
        <taxon>Oscillatoriophycideae</taxon>
        <taxon>Oscillatoriales</taxon>
        <taxon>Oscillatoriaceae</taxon>
        <taxon>Phormidium</taxon>
    </lineage>
</organism>
<dbReference type="STRING" id="549789.NIES30_09790"/>
<dbReference type="RefSeq" id="WP_073608248.1">
    <property type="nucleotide sequence ID" value="NZ_MRCG01000006.1"/>
</dbReference>
<dbReference type="SUPFAM" id="SSF56112">
    <property type="entry name" value="Protein kinase-like (PK-like)"/>
    <property type="match status" value="1"/>
</dbReference>
<dbReference type="SMART" id="SM00220">
    <property type="entry name" value="S_TKc"/>
    <property type="match status" value="1"/>
</dbReference>
<dbReference type="Gene3D" id="1.10.510.10">
    <property type="entry name" value="Transferase(Phosphotransferase) domain 1"/>
    <property type="match status" value="1"/>
</dbReference>
<accession>A0A1U7J626</accession>
<gene>
    <name evidence="2" type="ORF">NIES30_09790</name>
</gene>
<evidence type="ECO:0000259" key="1">
    <source>
        <dbReference type="PROSITE" id="PS50011"/>
    </source>
</evidence>
<dbReference type="GO" id="GO:0004672">
    <property type="term" value="F:protein kinase activity"/>
    <property type="evidence" value="ECO:0007669"/>
    <property type="project" value="InterPro"/>
</dbReference>
<name>A0A1U7J626_9CYAN</name>
<dbReference type="CDD" id="cd14014">
    <property type="entry name" value="STKc_PknB_like"/>
    <property type="match status" value="1"/>
</dbReference>
<protein>
    <recommendedName>
        <fullName evidence="1">Protein kinase domain-containing protein</fullName>
    </recommendedName>
</protein>
<keyword evidence="3" id="KW-1185">Reference proteome</keyword>
<comment type="caution">
    <text evidence="2">The sequence shown here is derived from an EMBL/GenBank/DDBJ whole genome shotgun (WGS) entry which is preliminary data.</text>
</comment>
<dbReference type="AlphaFoldDB" id="A0A1U7J626"/>
<dbReference type="PROSITE" id="PS50011">
    <property type="entry name" value="PROTEIN_KINASE_DOM"/>
    <property type="match status" value="1"/>
</dbReference>
<dbReference type="Pfam" id="PF00069">
    <property type="entry name" value="Pkinase"/>
    <property type="match status" value="1"/>
</dbReference>
<reference evidence="2 3" key="1">
    <citation type="submission" date="2016-11" db="EMBL/GenBank/DDBJ databases">
        <title>Draft Genome Sequences of Nine Cyanobacterial Strains from Diverse Habitats.</title>
        <authorList>
            <person name="Zhu T."/>
            <person name="Hou S."/>
            <person name="Lu X."/>
            <person name="Hess W.R."/>
        </authorList>
    </citation>
    <scope>NUCLEOTIDE SEQUENCE [LARGE SCALE GENOMIC DNA]</scope>
    <source>
        <strain evidence="2 3">NIES-30</strain>
    </source>
</reference>
<dbReference type="GO" id="GO:0005524">
    <property type="term" value="F:ATP binding"/>
    <property type="evidence" value="ECO:0007669"/>
    <property type="project" value="InterPro"/>
</dbReference>
<sequence>MDIDGLSLPDRYRPDGTILKGGMSSVLPCIDLVLERKVAIKVLSTGSEFSRVQDEIKALQKIRSNHVVQIYDIVVGSSQSERVIGIVEEYLQGVDLTCIDSKELNAGDFLKIIFQISSGLSDIHEQGLVHRDIKPTNMKYDQEGLLKIFDFGLTRIQGLNSHTQGFKGTPCFAAPELCTRGHVFFTEAVDVYAFGITILSLFQKDLPEGMLQIPPDLSHVPSFREVIHFAVPDPVIDLLDLTLDEVPDNRPKVQTIRDTVKKYLLSNRHRAIIATPQRTYSLEEKNQAVRLSYTNFGQIEIVYNGLDFKVLNVSGSVFINNTTCKKGDLLPGSCVITLGDEKSPSREFFTVDISHPEVVI</sequence>
<dbReference type="InterPro" id="IPR011009">
    <property type="entry name" value="Kinase-like_dom_sf"/>
</dbReference>
<evidence type="ECO:0000313" key="2">
    <source>
        <dbReference type="EMBL" id="OKH48319.1"/>
    </source>
</evidence>
<dbReference type="EMBL" id="MRCG01000006">
    <property type="protein sequence ID" value="OKH48319.1"/>
    <property type="molecule type" value="Genomic_DNA"/>
</dbReference>
<dbReference type="Proteomes" id="UP000185557">
    <property type="component" value="Unassembled WGS sequence"/>
</dbReference>
<dbReference type="OrthoDB" id="9788659at2"/>
<dbReference type="PANTHER" id="PTHR44167">
    <property type="entry name" value="OVARIAN-SPECIFIC SERINE/THREONINE-PROTEIN KINASE LOK-RELATED"/>
    <property type="match status" value="1"/>
</dbReference>
<dbReference type="PANTHER" id="PTHR44167:SF24">
    <property type="entry name" value="SERINE_THREONINE-PROTEIN KINASE CHK2"/>
    <property type="match status" value="1"/>
</dbReference>
<evidence type="ECO:0000313" key="3">
    <source>
        <dbReference type="Proteomes" id="UP000185557"/>
    </source>
</evidence>
<proteinExistence type="predicted"/>
<dbReference type="InterPro" id="IPR000719">
    <property type="entry name" value="Prot_kinase_dom"/>
</dbReference>
<feature type="domain" description="Protein kinase" evidence="1">
    <location>
        <begin position="12"/>
        <end position="264"/>
    </location>
</feature>